<feature type="transmembrane region" description="Helical" evidence="1">
    <location>
        <begin position="273"/>
        <end position="295"/>
    </location>
</feature>
<gene>
    <name evidence="2" type="ORF">NWE54_22120</name>
</gene>
<dbReference type="EMBL" id="CP102774">
    <property type="protein sequence ID" value="UZF86443.1"/>
    <property type="molecule type" value="Genomic_DNA"/>
</dbReference>
<name>A0A9E8CRU6_9HYPH</name>
<keyword evidence="1" id="KW-0812">Transmembrane</keyword>
<accession>A0A9E8CRU6</accession>
<organism evidence="2">
    <name type="scientific">Bosea sp. NBC_00436</name>
    <dbReference type="NCBI Taxonomy" id="2969620"/>
    <lineage>
        <taxon>Bacteria</taxon>
        <taxon>Pseudomonadati</taxon>
        <taxon>Pseudomonadota</taxon>
        <taxon>Alphaproteobacteria</taxon>
        <taxon>Hyphomicrobiales</taxon>
        <taxon>Boseaceae</taxon>
        <taxon>Bosea</taxon>
    </lineage>
</organism>
<feature type="transmembrane region" description="Helical" evidence="1">
    <location>
        <begin position="102"/>
        <end position="120"/>
    </location>
</feature>
<feature type="transmembrane region" description="Helical" evidence="1">
    <location>
        <begin position="29"/>
        <end position="46"/>
    </location>
</feature>
<proteinExistence type="predicted"/>
<dbReference type="AlphaFoldDB" id="A0A9E8CRU6"/>
<feature type="transmembrane region" description="Helical" evidence="1">
    <location>
        <begin position="132"/>
        <end position="151"/>
    </location>
</feature>
<evidence type="ECO:0000313" key="2">
    <source>
        <dbReference type="EMBL" id="UZF86443.1"/>
    </source>
</evidence>
<feature type="transmembrane region" description="Helical" evidence="1">
    <location>
        <begin position="307"/>
        <end position="325"/>
    </location>
</feature>
<keyword evidence="1" id="KW-1133">Transmembrane helix</keyword>
<feature type="transmembrane region" description="Helical" evidence="1">
    <location>
        <begin position="232"/>
        <end position="253"/>
    </location>
</feature>
<reference evidence="2" key="1">
    <citation type="submission" date="2022-08" db="EMBL/GenBank/DDBJ databases">
        <title>Complete Genome Sequences of 2 Bosea sp. soil isolates.</title>
        <authorList>
            <person name="Alvarez Arevalo M."/>
            <person name="Sterndorff E.B."/>
            <person name="Faurdal D."/>
            <person name="Joergensen T.S."/>
            <person name="Weber T."/>
        </authorList>
    </citation>
    <scope>NUCLEOTIDE SEQUENCE</scope>
    <source>
        <strain evidence="2">NBC_00436</strain>
    </source>
</reference>
<keyword evidence="1" id="KW-0472">Membrane</keyword>
<feature type="transmembrane region" description="Helical" evidence="1">
    <location>
        <begin position="359"/>
        <end position="377"/>
    </location>
</feature>
<protein>
    <submittedName>
        <fullName evidence="2">Uncharacterized protein</fullName>
    </submittedName>
</protein>
<evidence type="ECO:0000256" key="1">
    <source>
        <dbReference type="SAM" id="Phobius"/>
    </source>
</evidence>
<sequence length="565" mass="62678">MTIIDAKDSHAMPPTAQALWLRLATRPSIWMAAFVAFVVAGLALPVRLPLGPNYWDTDIYLDAIQRIRLGQIPNIDFFTSIGPLGFYLASWMGLLFPQAQPALLANWAVLPVALPLMMLIMRDVDRRSRGVALALLVPFLFLASLPINLHSLYPSPGFDGFGYYNRHVALLLYLLLAALIFVESRVLLTLLVILLMTSLFLIKVTGPVSGAVLVGYAVLAGRLRFRDAVLAAVAVIAVLCVLELTAGLVHAYLEDVLTLAALNSASFVSRFFTLASIKFNVIVPCLLLIGTLALATKRQPGVTLPSLLASPLGWLCASLFALILGETQNSGSLEFVGLWPVLLLVLCDYRLRYGDPSRPYVLVLVMAVALPSAVIFFERGARALIAAPRYTALDVPSVGPLGRVSLKPLLAERSASMIEHYAKHQEAYEDLVHRRQLPSAILFSEIDHQATWLRELQQGLDAIERWETANRRQLNGFFALDFINPFNHRLKRQPPRNVALGIDVDRTNPAVTPEMLDALRETDAILRPKCPIEFKRAAIATHFQLAWKDRRLVPLSPCWDMYLRK</sequence>
<feature type="transmembrane region" description="Helical" evidence="1">
    <location>
        <begin position="208"/>
        <end position="225"/>
    </location>
</feature>
<feature type="transmembrane region" description="Helical" evidence="1">
    <location>
        <begin position="75"/>
        <end position="96"/>
    </location>
</feature>